<gene>
    <name evidence="4" type="ORF">BOKJ2_LOCUS9898</name>
</gene>
<dbReference type="Proteomes" id="UP000614601">
    <property type="component" value="Unassembled WGS sequence"/>
</dbReference>
<reference evidence="4" key="1">
    <citation type="submission" date="2020-09" db="EMBL/GenBank/DDBJ databases">
        <authorList>
            <person name="Kikuchi T."/>
        </authorList>
    </citation>
    <scope>NUCLEOTIDE SEQUENCE</scope>
    <source>
        <strain evidence="4">SH1</strain>
    </source>
</reference>
<evidence type="ECO:0000256" key="3">
    <source>
        <dbReference type="SAM" id="SignalP"/>
    </source>
</evidence>
<evidence type="ECO:0000313" key="5">
    <source>
        <dbReference type="Proteomes" id="UP000614601"/>
    </source>
</evidence>
<evidence type="ECO:0000313" key="4">
    <source>
        <dbReference type="EMBL" id="CAD5222947.1"/>
    </source>
</evidence>
<accession>A0A811L5J2</accession>
<keyword evidence="2" id="KW-0812">Transmembrane</keyword>
<keyword evidence="2" id="KW-0472">Membrane</keyword>
<evidence type="ECO:0000256" key="2">
    <source>
        <dbReference type="SAM" id="Phobius"/>
    </source>
</evidence>
<organism evidence="4 5">
    <name type="scientific">Bursaphelenchus okinawaensis</name>
    <dbReference type="NCBI Taxonomy" id="465554"/>
    <lineage>
        <taxon>Eukaryota</taxon>
        <taxon>Metazoa</taxon>
        <taxon>Ecdysozoa</taxon>
        <taxon>Nematoda</taxon>
        <taxon>Chromadorea</taxon>
        <taxon>Rhabditida</taxon>
        <taxon>Tylenchina</taxon>
        <taxon>Tylenchomorpha</taxon>
        <taxon>Aphelenchoidea</taxon>
        <taxon>Aphelenchoididae</taxon>
        <taxon>Bursaphelenchus</taxon>
    </lineage>
</organism>
<comment type="caution">
    <text evidence="4">The sequence shown here is derived from an EMBL/GenBank/DDBJ whole genome shotgun (WGS) entry which is preliminary data.</text>
</comment>
<keyword evidence="5" id="KW-1185">Reference proteome</keyword>
<name>A0A811L5J2_9BILA</name>
<feature type="compositionally biased region" description="Acidic residues" evidence="1">
    <location>
        <begin position="312"/>
        <end position="326"/>
    </location>
</feature>
<protein>
    <submittedName>
        <fullName evidence="4">Uncharacterized protein</fullName>
    </submittedName>
</protein>
<feature type="signal peptide" evidence="3">
    <location>
        <begin position="1"/>
        <end position="16"/>
    </location>
</feature>
<proteinExistence type="predicted"/>
<feature type="region of interest" description="Disordered" evidence="1">
    <location>
        <begin position="312"/>
        <end position="337"/>
    </location>
</feature>
<dbReference type="Proteomes" id="UP000783686">
    <property type="component" value="Unassembled WGS sequence"/>
</dbReference>
<dbReference type="EMBL" id="CAJFCW020000005">
    <property type="protein sequence ID" value="CAG9117050.1"/>
    <property type="molecule type" value="Genomic_DNA"/>
</dbReference>
<sequence>MRVTWLVVVLFALASASDDDQGVCTAPTPSCTEDPIDNELERPVSYEHAHVVAKDLENVEEDELDNEVENKVNIGEDQLETDVEDEDRGNLEEDICYKMENDCTTFHASFKHSEVPKEWHITLALPEFPLDEPGCHNEVTAFTTRFKCSSVSKSAQFYSVHRYEASLCDQIDAFLKQGIFSKESVITVIQSSMTKDCNLMVKLKQFKIQKEQLLVLTTNGAAEEDLLKAFLNSENVLDLDKFENEDSKVVNTIRKLGEMDKFFEPVLYTEWLRYAFSPSTLAISYWCFCFSIVIVICIAVYRVIEVVCDRSDENDEADDSDGDEEGAPSIDFSKKED</sequence>
<keyword evidence="2" id="KW-1133">Transmembrane helix</keyword>
<keyword evidence="3" id="KW-0732">Signal</keyword>
<evidence type="ECO:0000256" key="1">
    <source>
        <dbReference type="SAM" id="MobiDB-lite"/>
    </source>
</evidence>
<feature type="transmembrane region" description="Helical" evidence="2">
    <location>
        <begin position="283"/>
        <end position="304"/>
    </location>
</feature>
<feature type="chain" id="PRO_5035681761" evidence="3">
    <location>
        <begin position="17"/>
        <end position="337"/>
    </location>
</feature>
<dbReference type="AlphaFoldDB" id="A0A811L5J2"/>
<dbReference type="EMBL" id="CAJFDH010000005">
    <property type="protein sequence ID" value="CAD5222947.1"/>
    <property type="molecule type" value="Genomic_DNA"/>
</dbReference>